<proteinExistence type="predicted"/>
<protein>
    <submittedName>
        <fullName evidence="1">DUF1318 domain-containing protein</fullName>
    </submittedName>
</protein>
<organism evidence="1 2">
    <name type="scientific">Candidatus Mcinerneyibacterium aminivorans</name>
    <dbReference type="NCBI Taxonomy" id="2703815"/>
    <lineage>
        <taxon>Bacteria</taxon>
        <taxon>Candidatus Macinerneyibacteriota</taxon>
        <taxon>Candidatus Mcinerneyibacteria</taxon>
        <taxon>Candidatus Mcinerneyibacteriales</taxon>
        <taxon>Candidatus Mcinerneyibacteriaceae</taxon>
        <taxon>Candidatus Mcinerneyibacterium</taxon>
    </lineage>
</organism>
<keyword evidence="2" id="KW-1185">Reference proteome</keyword>
<evidence type="ECO:0000313" key="1">
    <source>
        <dbReference type="EMBL" id="TYB31351.1"/>
    </source>
</evidence>
<sequence length="186" mass="21991">MKKIIIIIGSIMLLISCSIFSPKAKIEINIVGEKTSLENQILGNYTFLGREKFIITSVRTIPDDISKISDSKKRSYLAYQNRIYNQDDYERFMDLKIIGENNNGYLEIINKEYLEENPGIEKFVLKLIKEENRDRKIIYERIIQITEGLTEKDINKVEKTFYKKFKKQAQSGWIYQTEEGEWEEIQ</sequence>
<dbReference type="Pfam" id="PF07027">
    <property type="entry name" value="DUF1318"/>
    <property type="match status" value="1"/>
</dbReference>
<evidence type="ECO:0000313" key="2">
    <source>
        <dbReference type="Proteomes" id="UP000324143"/>
    </source>
</evidence>
<dbReference type="PROSITE" id="PS51257">
    <property type="entry name" value="PROKAR_LIPOPROTEIN"/>
    <property type="match status" value="1"/>
</dbReference>
<accession>A0A5D0MIL9</accession>
<dbReference type="AlphaFoldDB" id="A0A5D0MIL9"/>
<reference evidence="1" key="1">
    <citation type="submission" date="2019-08" db="EMBL/GenBank/DDBJ databases">
        <title>Genomic characterization of a novel candidate phylum (ARYD3) from a high temperature, high salinity tertiary oil reservoir in north central Oklahoma, USA.</title>
        <authorList>
            <person name="Youssef N.H."/>
            <person name="Yadav A."/>
            <person name="Elshahed M.S."/>
        </authorList>
    </citation>
    <scope>NUCLEOTIDE SEQUENCE [LARGE SCALE GENOMIC DNA]</scope>
    <source>
        <strain evidence="1">ARYD3</strain>
    </source>
</reference>
<dbReference type="EMBL" id="VSIX01000038">
    <property type="protein sequence ID" value="TYB31351.1"/>
    <property type="molecule type" value="Genomic_DNA"/>
</dbReference>
<dbReference type="Proteomes" id="UP000324143">
    <property type="component" value="Unassembled WGS sequence"/>
</dbReference>
<dbReference type="InterPro" id="IPR008309">
    <property type="entry name" value="YdbL"/>
</dbReference>
<comment type="caution">
    <text evidence="1">The sequence shown here is derived from an EMBL/GenBank/DDBJ whole genome shotgun (WGS) entry which is preliminary data.</text>
</comment>
<name>A0A5D0MIL9_9BACT</name>
<gene>
    <name evidence="1" type="ORF">FXF47_04550</name>
</gene>